<evidence type="ECO:0000256" key="1">
    <source>
        <dbReference type="ARBA" id="ARBA00022679"/>
    </source>
</evidence>
<dbReference type="GO" id="GO:0016301">
    <property type="term" value="F:kinase activity"/>
    <property type="evidence" value="ECO:0007669"/>
    <property type="project" value="UniProtKB-KW"/>
</dbReference>
<proteinExistence type="predicted"/>
<sequence>MKKLKELDLSLELDKKMYKKKIKMLQYEILNAQQFLFNNKIGLIIVFEGMDAAGKGGAIKRLTERVDPRGLLVTPISAPQPHEKRHHYMHRFWRKLPQHGQIAIFDRSWYGRVLVERIEGFATEKDWKRAYGEINDFEKQLTDEDYIMIKFWIHIDEDEQLKRFNERAHDPYKAWKLTDEDWRNREKFGLYCEAADEMFAKTDTENAPWCLIPGNNKLYARVQVLKEVMAHIEKEVARRGLHITNVLEKQQEEIEAAEHEEVATTGEAVVAQAKKNKVKKKKSK</sequence>
<keyword evidence="1" id="KW-0808">Transferase</keyword>
<evidence type="ECO:0000313" key="6">
    <source>
        <dbReference type="Proteomes" id="UP001316087"/>
    </source>
</evidence>
<keyword evidence="3" id="KW-0175">Coiled coil</keyword>
<feature type="domain" description="Polyphosphate kinase-2-related" evidence="4">
    <location>
        <begin position="13"/>
        <end position="236"/>
    </location>
</feature>
<evidence type="ECO:0000256" key="2">
    <source>
        <dbReference type="ARBA" id="ARBA00022777"/>
    </source>
</evidence>
<dbReference type="Gene3D" id="3.40.50.300">
    <property type="entry name" value="P-loop containing nucleotide triphosphate hydrolases"/>
    <property type="match status" value="1"/>
</dbReference>
<dbReference type="EMBL" id="JAKZFC010000006">
    <property type="protein sequence ID" value="MCH7323218.1"/>
    <property type="molecule type" value="Genomic_DNA"/>
</dbReference>
<dbReference type="Proteomes" id="UP001316087">
    <property type="component" value="Unassembled WGS sequence"/>
</dbReference>
<organism evidence="5 6">
    <name type="scientific">Solibacillus palustris</name>
    <dbReference type="NCBI Taxonomy" id="2908203"/>
    <lineage>
        <taxon>Bacteria</taxon>
        <taxon>Bacillati</taxon>
        <taxon>Bacillota</taxon>
        <taxon>Bacilli</taxon>
        <taxon>Bacillales</taxon>
        <taxon>Caryophanaceae</taxon>
        <taxon>Solibacillus</taxon>
    </lineage>
</organism>
<keyword evidence="2 5" id="KW-0418">Kinase</keyword>
<evidence type="ECO:0000259" key="4">
    <source>
        <dbReference type="Pfam" id="PF03976"/>
    </source>
</evidence>
<dbReference type="PANTHER" id="PTHR34383">
    <property type="entry name" value="POLYPHOSPHATE:AMP PHOSPHOTRANSFERASE-RELATED"/>
    <property type="match status" value="1"/>
</dbReference>
<keyword evidence="6" id="KW-1185">Reference proteome</keyword>
<dbReference type="InterPro" id="IPR016898">
    <property type="entry name" value="Polyphosphate_phosphotransfera"/>
</dbReference>
<dbReference type="Pfam" id="PF03976">
    <property type="entry name" value="PPK2"/>
    <property type="match status" value="1"/>
</dbReference>
<gene>
    <name evidence="5" type="ORF">LZ480_15180</name>
</gene>
<feature type="coiled-coil region" evidence="3">
    <location>
        <begin position="215"/>
        <end position="267"/>
    </location>
</feature>
<dbReference type="InterPro" id="IPR027417">
    <property type="entry name" value="P-loop_NTPase"/>
</dbReference>
<accession>A0ABS9UG40</accession>
<evidence type="ECO:0000313" key="5">
    <source>
        <dbReference type="EMBL" id="MCH7323218.1"/>
    </source>
</evidence>
<dbReference type="PANTHER" id="PTHR34383:SF3">
    <property type="entry name" value="POLYPHOSPHATE:AMP PHOSPHOTRANSFERASE"/>
    <property type="match status" value="1"/>
</dbReference>
<dbReference type="InterPro" id="IPR022488">
    <property type="entry name" value="PPK2-related"/>
</dbReference>
<evidence type="ECO:0000256" key="3">
    <source>
        <dbReference type="SAM" id="Coils"/>
    </source>
</evidence>
<name>A0ABS9UG40_9BACL</name>
<protein>
    <submittedName>
        <fullName evidence="5">Polyphosphate kinase</fullName>
    </submittedName>
</protein>
<dbReference type="SUPFAM" id="SSF52540">
    <property type="entry name" value="P-loop containing nucleoside triphosphate hydrolases"/>
    <property type="match status" value="1"/>
</dbReference>
<dbReference type="PIRSF" id="PIRSF028756">
    <property type="entry name" value="PPK2_prd"/>
    <property type="match status" value="1"/>
</dbReference>
<dbReference type="RefSeq" id="WP_241370388.1">
    <property type="nucleotide sequence ID" value="NZ_JAKZFC010000006.1"/>
</dbReference>
<comment type="caution">
    <text evidence="5">The sequence shown here is derived from an EMBL/GenBank/DDBJ whole genome shotgun (WGS) entry which is preliminary data.</text>
</comment>
<reference evidence="5 6" key="1">
    <citation type="submission" date="2022-03" db="EMBL/GenBank/DDBJ databases">
        <authorList>
            <person name="Jo J.-H."/>
            <person name="Im W.-T."/>
        </authorList>
    </citation>
    <scope>NUCLEOTIDE SEQUENCE [LARGE SCALE GENOMIC DNA]</scope>
    <source>
        <strain evidence="5 6">MA9</strain>
    </source>
</reference>